<dbReference type="CDD" id="cd09394">
    <property type="entry name" value="LIM1_Rga"/>
    <property type="match status" value="1"/>
</dbReference>
<dbReference type="CDD" id="cd00159">
    <property type="entry name" value="RhoGAP"/>
    <property type="match status" value="1"/>
</dbReference>
<dbReference type="Pfam" id="PF00412">
    <property type="entry name" value="LIM"/>
    <property type="match status" value="1"/>
</dbReference>
<feature type="compositionally biased region" description="Polar residues" evidence="6">
    <location>
        <begin position="210"/>
        <end position="224"/>
    </location>
</feature>
<dbReference type="PROSITE" id="PS50238">
    <property type="entry name" value="RHOGAP"/>
    <property type="match status" value="1"/>
</dbReference>
<dbReference type="OMA" id="RYAKTKR"/>
<dbReference type="OrthoDB" id="79452at2759"/>
<dbReference type="InterPro" id="IPR050729">
    <property type="entry name" value="Rho-GAP"/>
</dbReference>
<dbReference type="GeneID" id="13398136"/>
<dbReference type="SMART" id="SM00132">
    <property type="entry name" value="LIM"/>
    <property type="match status" value="2"/>
</dbReference>
<dbReference type="AlphaFoldDB" id="F9XL73"/>
<feature type="domain" description="LIM zinc-binding" evidence="7">
    <location>
        <begin position="19"/>
        <end position="81"/>
    </location>
</feature>
<dbReference type="GO" id="GO:0005938">
    <property type="term" value="C:cell cortex"/>
    <property type="evidence" value="ECO:0007669"/>
    <property type="project" value="UniProtKB-ARBA"/>
</dbReference>
<keyword evidence="4" id="KW-0440">LIM domain</keyword>
<dbReference type="InterPro" id="IPR008936">
    <property type="entry name" value="Rho_GTPase_activation_prot"/>
</dbReference>
<evidence type="ECO:0000256" key="3">
    <source>
        <dbReference type="ARBA" id="ARBA00022833"/>
    </source>
</evidence>
<feature type="compositionally biased region" description="Polar residues" evidence="6">
    <location>
        <begin position="171"/>
        <end position="180"/>
    </location>
</feature>
<evidence type="ECO:0000313" key="9">
    <source>
        <dbReference type="EMBL" id="EGP83867.1"/>
    </source>
</evidence>
<dbReference type="GO" id="GO:0046872">
    <property type="term" value="F:metal ion binding"/>
    <property type="evidence" value="ECO:0007669"/>
    <property type="project" value="UniProtKB-KW"/>
</dbReference>
<feature type="domain" description="Rho-GAP" evidence="8">
    <location>
        <begin position="872"/>
        <end position="1065"/>
    </location>
</feature>
<dbReference type="PROSITE" id="PS00478">
    <property type="entry name" value="LIM_DOMAIN_1"/>
    <property type="match status" value="1"/>
</dbReference>
<dbReference type="eggNOG" id="KOG1453">
    <property type="taxonomic scope" value="Eukaryota"/>
</dbReference>
<dbReference type="SUPFAM" id="SSF48350">
    <property type="entry name" value="GTPase activation domain, GAP"/>
    <property type="match status" value="1"/>
</dbReference>
<feature type="compositionally biased region" description="Polar residues" evidence="6">
    <location>
        <begin position="415"/>
        <end position="424"/>
    </location>
</feature>
<evidence type="ECO:0000256" key="4">
    <source>
        <dbReference type="PROSITE-ProRule" id="PRU00125"/>
    </source>
</evidence>
<dbReference type="PANTHER" id="PTHR23176:SF128">
    <property type="entry name" value="RHO GTPASE-ACTIVATING PROTEIN RGD1"/>
    <property type="match status" value="1"/>
</dbReference>
<dbReference type="Proteomes" id="UP000008062">
    <property type="component" value="Chromosome 10"/>
</dbReference>
<keyword evidence="2 4" id="KW-0479">Metal-binding</keyword>
<dbReference type="FunCoup" id="F9XL73">
    <property type="interactions" value="138"/>
</dbReference>
<evidence type="ECO:0000259" key="7">
    <source>
        <dbReference type="PROSITE" id="PS50023"/>
    </source>
</evidence>
<keyword evidence="10" id="KW-1185">Reference proteome</keyword>
<dbReference type="InterPro" id="IPR000198">
    <property type="entry name" value="RhoGAP_dom"/>
</dbReference>
<feature type="region of interest" description="Disordered" evidence="6">
    <location>
        <begin position="516"/>
        <end position="551"/>
    </location>
</feature>
<evidence type="ECO:0000313" key="10">
    <source>
        <dbReference type="Proteomes" id="UP000008062"/>
    </source>
</evidence>
<dbReference type="CDD" id="cd09395">
    <property type="entry name" value="LIM2_Rga"/>
    <property type="match status" value="1"/>
</dbReference>
<evidence type="ECO:0000259" key="8">
    <source>
        <dbReference type="PROSITE" id="PS50238"/>
    </source>
</evidence>
<keyword evidence="3 4" id="KW-0862">Zinc</keyword>
<feature type="compositionally biased region" description="Polar residues" evidence="6">
    <location>
        <begin position="525"/>
        <end position="535"/>
    </location>
</feature>
<feature type="region of interest" description="Disordered" evidence="6">
    <location>
        <begin position="139"/>
        <end position="196"/>
    </location>
</feature>
<dbReference type="GO" id="GO:0005096">
    <property type="term" value="F:GTPase activator activity"/>
    <property type="evidence" value="ECO:0007669"/>
    <property type="project" value="UniProtKB-KW"/>
</dbReference>
<dbReference type="PROSITE" id="PS50023">
    <property type="entry name" value="LIM_DOMAIN_2"/>
    <property type="match status" value="1"/>
</dbReference>
<sequence>MESPGAYPESPTEQDDVVYPCKGCGEILEEGKAFELAGNRWHIDCFRCNTCGTLLDSDANLLLLGDGSLICNNCTYSCNACGNKIEDLAILTGDQAFCSGCFRCRNCKRKIENLRYARTSQGIFCMSCHESLMARRRKKARTPKAAAGSSGAPEKALPSLPPASPRDRLSNSRNGASASKYQRDVPPLSDGARRDGFTGVPWLKRLTLTDATSDGPTLPASTYNEVRPSNAASPSTEDEDGSEQGFLPMAFDPTPVAAPQLKSGFGSGTAASSRSVSTEREQERAAAKPSPHVLQQDKGRHSTKNTPALSGGSPLVSNGQDKAGKSRVSTDTFTLQEAPKAKKGSSRRNSKGGVGDSLATAAAAATRLQQATHDSSLQATSGHERNKSTGSIKLQLADPQRPRMSADGLPLRSANRPSAPSKSVANDDFITPRHAPPPPAGERHRHNDSISTLQSEDRPSIDGHMGLHGAGLPKYSLDGGFSMDDEMGRILRGEQSQEPGQTSSPSVLRRVSNAVKHGRSFSDRAATTTKSPNADSSEISSPSITSPTSADGLESLRTSLRRAQNHIAELESEKLSLQDKLDGSSEIKAVNNELNAKRNTMAFLDTQREMVVRELEIMTEHLSKAKDNNQPLDLASLKTSILKDFAESLQKLKQNMSSEIEDLMHKRSELTDEIGNLIQMKDKGFQEYETLSSKNAQLVHHNNELLRNIQGVYQDNRVANGADKSTNGLGIFHPSAKVETPGSQSEMRNLNLVNTDPSMPNLLHDTEAEPAAVLTAPQVVNIRKGAKPNKFNWRRGGEKITGTLTKGIKGAFVNNEKGQGNYSIGMPYNNSHQAMGSDFGLFPQKNGGATHLKNNSSSNLVIGNDPSVLFGSELSARCAFEKLPVPSIVTHCITQVEARGISVEGVYRKSGGAGQVKIVQTGFEKDANYDISDEDLDIHAVTSALKQYFRKLPTPLITYDVYDLLLEAGQVGKDGGAAGKEKQTLALRAAVDELPEAHRVTLRTLVRHLTKVMAYEPQNLMTPLNLAVVFAPTIMRPLSIEREMTDMQSQRTAVQAMLELSKGIFEEGE</sequence>
<feature type="compositionally biased region" description="Low complexity" evidence="6">
    <location>
        <begin position="358"/>
        <end position="372"/>
    </location>
</feature>
<proteinExistence type="predicted"/>
<feature type="coiled-coil region" evidence="5">
    <location>
        <begin position="642"/>
        <end position="680"/>
    </location>
</feature>
<dbReference type="InParanoid" id="F9XL73"/>
<dbReference type="InterPro" id="IPR001781">
    <property type="entry name" value="Znf_LIM"/>
</dbReference>
<dbReference type="Pfam" id="PF00620">
    <property type="entry name" value="RhoGAP"/>
    <property type="match status" value="1"/>
</dbReference>
<organism evidence="9 10">
    <name type="scientific">Zymoseptoria tritici (strain CBS 115943 / IPO323)</name>
    <name type="common">Speckled leaf blotch fungus</name>
    <name type="synonym">Septoria tritici</name>
    <dbReference type="NCBI Taxonomy" id="336722"/>
    <lineage>
        <taxon>Eukaryota</taxon>
        <taxon>Fungi</taxon>
        <taxon>Dikarya</taxon>
        <taxon>Ascomycota</taxon>
        <taxon>Pezizomycotina</taxon>
        <taxon>Dothideomycetes</taxon>
        <taxon>Dothideomycetidae</taxon>
        <taxon>Mycosphaerellales</taxon>
        <taxon>Mycosphaerellaceae</taxon>
        <taxon>Zymoseptoria</taxon>
    </lineage>
</organism>
<dbReference type="GO" id="GO:0007165">
    <property type="term" value="P:signal transduction"/>
    <property type="evidence" value="ECO:0007669"/>
    <property type="project" value="InterPro"/>
</dbReference>
<accession>F9XL73</accession>
<dbReference type="RefSeq" id="XP_003848891.1">
    <property type="nucleotide sequence ID" value="XM_003848843.1"/>
</dbReference>
<evidence type="ECO:0000256" key="1">
    <source>
        <dbReference type="ARBA" id="ARBA00022468"/>
    </source>
</evidence>
<dbReference type="Gene3D" id="1.10.555.10">
    <property type="entry name" value="Rho GTPase activation protein"/>
    <property type="match status" value="1"/>
</dbReference>
<name>F9XL73_ZYMTI</name>
<dbReference type="STRING" id="336722.F9XL73"/>
<protein>
    <recommendedName>
        <fullName evidence="11">RhoGAP-domain-containing protein</fullName>
    </recommendedName>
</protein>
<evidence type="ECO:0000256" key="6">
    <source>
        <dbReference type="SAM" id="MobiDB-lite"/>
    </source>
</evidence>
<evidence type="ECO:0000256" key="2">
    <source>
        <dbReference type="ARBA" id="ARBA00022723"/>
    </source>
</evidence>
<feature type="compositionally biased region" description="Basic and acidic residues" evidence="6">
    <location>
        <begin position="277"/>
        <end position="286"/>
    </location>
</feature>
<dbReference type="eggNOG" id="KOG1704">
    <property type="taxonomic scope" value="Eukaryota"/>
</dbReference>
<gene>
    <name evidence="9" type="ORF">MYCGRDRAFT_76373</name>
</gene>
<dbReference type="HOGENOM" id="CLU_003874_0_0_1"/>
<dbReference type="PANTHER" id="PTHR23176">
    <property type="entry name" value="RHO/RAC/CDC GTPASE-ACTIVATING PROTEIN"/>
    <property type="match status" value="1"/>
</dbReference>
<feature type="compositionally biased region" description="Low complexity" evidence="6">
    <location>
        <begin position="536"/>
        <end position="549"/>
    </location>
</feature>
<keyword evidence="5" id="KW-0175">Coiled coil</keyword>
<feature type="region of interest" description="Disordered" evidence="6">
    <location>
        <begin position="210"/>
        <end position="469"/>
    </location>
</feature>
<dbReference type="FunFam" id="2.10.110.10:FF:000044">
    <property type="entry name" value="Rho GTPase activator Rga"/>
    <property type="match status" value="1"/>
</dbReference>
<reference evidence="9 10" key="1">
    <citation type="journal article" date="2011" name="PLoS Genet.">
        <title>Finished genome of the fungal wheat pathogen Mycosphaerella graminicola reveals dispensome structure, chromosome plasticity, and stealth pathogenesis.</title>
        <authorList>
            <person name="Goodwin S.B."/>
            <person name="Ben M'barek S."/>
            <person name="Dhillon B."/>
            <person name="Wittenberg A.H.J."/>
            <person name="Crane C.F."/>
            <person name="Hane J.K."/>
            <person name="Foster A.J."/>
            <person name="Van der Lee T.A.J."/>
            <person name="Grimwood J."/>
            <person name="Aerts A."/>
            <person name="Antoniw J."/>
            <person name="Bailey A."/>
            <person name="Bluhm B."/>
            <person name="Bowler J."/>
            <person name="Bristow J."/>
            <person name="van der Burgt A."/>
            <person name="Canto-Canche B."/>
            <person name="Churchill A.C.L."/>
            <person name="Conde-Ferraez L."/>
            <person name="Cools H.J."/>
            <person name="Coutinho P.M."/>
            <person name="Csukai M."/>
            <person name="Dehal P."/>
            <person name="De Wit P."/>
            <person name="Donzelli B."/>
            <person name="van de Geest H.C."/>
            <person name="van Ham R.C.H.J."/>
            <person name="Hammond-Kosack K.E."/>
            <person name="Henrissat B."/>
            <person name="Kilian A."/>
            <person name="Kobayashi A.K."/>
            <person name="Koopmann E."/>
            <person name="Kourmpetis Y."/>
            <person name="Kuzniar A."/>
            <person name="Lindquist E."/>
            <person name="Lombard V."/>
            <person name="Maliepaard C."/>
            <person name="Martins N."/>
            <person name="Mehrabi R."/>
            <person name="Nap J.P.H."/>
            <person name="Ponomarenko A."/>
            <person name="Rudd J.J."/>
            <person name="Salamov A."/>
            <person name="Schmutz J."/>
            <person name="Schouten H.J."/>
            <person name="Shapiro H."/>
            <person name="Stergiopoulos I."/>
            <person name="Torriani S.F.F."/>
            <person name="Tu H."/>
            <person name="de Vries R.P."/>
            <person name="Waalwijk C."/>
            <person name="Ware S.B."/>
            <person name="Wiebenga A."/>
            <person name="Zwiers L.-H."/>
            <person name="Oliver R.P."/>
            <person name="Grigoriev I.V."/>
            <person name="Kema G.H.J."/>
        </authorList>
    </citation>
    <scope>NUCLEOTIDE SEQUENCE [LARGE SCALE GENOMIC DNA]</scope>
    <source>
        <strain evidence="10">CBS 115943 / IPO323</strain>
    </source>
</reference>
<dbReference type="Gene3D" id="2.10.110.10">
    <property type="entry name" value="Cysteine Rich Protein"/>
    <property type="match status" value="2"/>
</dbReference>
<evidence type="ECO:0008006" key="11">
    <source>
        <dbReference type="Google" id="ProtNLM"/>
    </source>
</evidence>
<dbReference type="EMBL" id="CM001205">
    <property type="protein sequence ID" value="EGP83867.1"/>
    <property type="molecule type" value="Genomic_DNA"/>
</dbReference>
<evidence type="ECO:0000256" key="5">
    <source>
        <dbReference type="SAM" id="Coils"/>
    </source>
</evidence>
<feature type="compositionally biased region" description="Basic residues" evidence="6">
    <location>
        <begin position="341"/>
        <end position="350"/>
    </location>
</feature>
<dbReference type="KEGG" id="ztr:MYCGRDRAFT_76373"/>
<dbReference type="SMART" id="SM00324">
    <property type="entry name" value="RhoGAP"/>
    <property type="match status" value="1"/>
</dbReference>
<feature type="coiled-coil region" evidence="5">
    <location>
        <begin position="553"/>
        <end position="607"/>
    </location>
</feature>
<keyword evidence="1" id="KW-0343">GTPase activation</keyword>